<evidence type="ECO:0000313" key="3">
    <source>
        <dbReference type="EMBL" id="NEN04723.1"/>
    </source>
</evidence>
<dbReference type="EMBL" id="JAAGWY010000001">
    <property type="protein sequence ID" value="NEN04723.1"/>
    <property type="molecule type" value="Genomic_DNA"/>
</dbReference>
<evidence type="ECO:0000259" key="2">
    <source>
        <dbReference type="Pfam" id="PF10708"/>
    </source>
</evidence>
<keyword evidence="1" id="KW-0812">Transmembrane</keyword>
<sequence length="188" mass="19528">MSEVETPSPAPGWYADPASGTQLRWWAGAEWTSHTQPFAPPVALKPVGAPTPEDLEAEAYTPFAGRQHDQAQPAAEQAPPRNRQAYTGRNFGILAVIVVIVTLIAVDLAAHIPGSDWAVYALYIGVVLAPGLAISGIVFSSIGLAKIRTRGAAGVAAAGLTLGIIFTFAPFWIGIGLGIILGLSPHAG</sequence>
<keyword evidence="4" id="KW-1185">Reference proteome</keyword>
<protein>
    <submittedName>
        <fullName evidence="3">DUF2510 domain-containing protein</fullName>
    </submittedName>
</protein>
<dbReference type="AlphaFoldDB" id="A0A6L9XTM8"/>
<dbReference type="Pfam" id="PF10708">
    <property type="entry name" value="DUF2510"/>
    <property type="match status" value="1"/>
</dbReference>
<comment type="caution">
    <text evidence="3">The sequence shown here is derived from an EMBL/GenBank/DDBJ whole genome shotgun (WGS) entry which is preliminary data.</text>
</comment>
<dbReference type="InterPro" id="IPR018929">
    <property type="entry name" value="DUF2510"/>
</dbReference>
<feature type="transmembrane region" description="Helical" evidence="1">
    <location>
        <begin position="118"/>
        <end position="145"/>
    </location>
</feature>
<feature type="transmembrane region" description="Helical" evidence="1">
    <location>
        <begin position="157"/>
        <end position="183"/>
    </location>
</feature>
<feature type="transmembrane region" description="Helical" evidence="1">
    <location>
        <begin position="91"/>
        <end position="112"/>
    </location>
</feature>
<feature type="domain" description="DUF2510" evidence="2">
    <location>
        <begin position="11"/>
        <end position="42"/>
    </location>
</feature>
<dbReference type="Proteomes" id="UP000474967">
    <property type="component" value="Unassembled WGS sequence"/>
</dbReference>
<evidence type="ECO:0000256" key="1">
    <source>
        <dbReference type="SAM" id="Phobius"/>
    </source>
</evidence>
<reference evidence="3 4" key="1">
    <citation type="journal article" date="2014" name="J. Microbiol.">
        <title>Diaminobutyricibacter tongyongensis gen. nov., sp. nov. and Homoserinibacter gongjuensis gen. nov., sp. nov. belong to the family Microbacteriaceae.</title>
        <authorList>
            <person name="Kim S.J."/>
            <person name="Ahn J.H."/>
            <person name="Weon H.Y."/>
            <person name="Hamada M."/>
            <person name="Suzuki K."/>
            <person name="Kwon S.W."/>
        </authorList>
    </citation>
    <scope>NUCLEOTIDE SEQUENCE [LARGE SCALE GENOMIC DNA]</scope>
    <source>
        <strain evidence="3 4">NBRC 108724</strain>
    </source>
</reference>
<evidence type="ECO:0000313" key="4">
    <source>
        <dbReference type="Proteomes" id="UP000474967"/>
    </source>
</evidence>
<keyword evidence="1" id="KW-1133">Transmembrane helix</keyword>
<keyword evidence="1" id="KW-0472">Membrane</keyword>
<accession>A0A6L9XTM8</accession>
<gene>
    <name evidence="3" type="ORF">G3T36_02460</name>
</gene>
<proteinExistence type="predicted"/>
<name>A0A6L9XTM8_9MICO</name>
<organism evidence="3 4">
    <name type="scientific">Leifsonia tongyongensis</name>
    <dbReference type="NCBI Taxonomy" id="1268043"/>
    <lineage>
        <taxon>Bacteria</taxon>
        <taxon>Bacillati</taxon>
        <taxon>Actinomycetota</taxon>
        <taxon>Actinomycetes</taxon>
        <taxon>Micrococcales</taxon>
        <taxon>Microbacteriaceae</taxon>
        <taxon>Leifsonia</taxon>
    </lineage>
</organism>
<dbReference type="RefSeq" id="WP_163287823.1">
    <property type="nucleotide sequence ID" value="NZ_JAAGWY010000001.1"/>
</dbReference>